<evidence type="ECO:0000256" key="1">
    <source>
        <dbReference type="ARBA" id="ARBA00005417"/>
    </source>
</evidence>
<dbReference type="PROSITE" id="PS50893">
    <property type="entry name" value="ABC_TRANSPORTER_2"/>
    <property type="match status" value="1"/>
</dbReference>
<dbReference type="SMART" id="SM00382">
    <property type="entry name" value="AAA"/>
    <property type="match status" value="1"/>
</dbReference>
<keyword evidence="2" id="KW-0813">Transport</keyword>
<dbReference type="EMBL" id="UOGA01000005">
    <property type="protein sequence ID" value="VAX14724.1"/>
    <property type="molecule type" value="Genomic_DNA"/>
</dbReference>
<dbReference type="GO" id="GO:0016887">
    <property type="term" value="F:ATP hydrolysis activity"/>
    <property type="evidence" value="ECO:0007669"/>
    <property type="project" value="InterPro"/>
</dbReference>
<dbReference type="CDD" id="cd03230">
    <property type="entry name" value="ABC_DR_subfamily_A"/>
    <property type="match status" value="1"/>
</dbReference>
<comment type="similarity">
    <text evidence="1">Belongs to the ABC transporter superfamily.</text>
</comment>
<keyword evidence="3" id="KW-0547">Nucleotide-binding</keyword>
<dbReference type="AlphaFoldDB" id="A0A3B1BSB0"/>
<organism evidence="6">
    <name type="scientific">hydrothermal vent metagenome</name>
    <dbReference type="NCBI Taxonomy" id="652676"/>
    <lineage>
        <taxon>unclassified sequences</taxon>
        <taxon>metagenomes</taxon>
        <taxon>ecological metagenomes</taxon>
    </lineage>
</organism>
<dbReference type="PANTHER" id="PTHR42711:SF5">
    <property type="entry name" value="ABC TRANSPORTER ATP-BINDING PROTEIN NATA"/>
    <property type="match status" value="1"/>
</dbReference>
<evidence type="ECO:0000256" key="3">
    <source>
        <dbReference type="ARBA" id="ARBA00022741"/>
    </source>
</evidence>
<dbReference type="PANTHER" id="PTHR42711">
    <property type="entry name" value="ABC TRANSPORTER ATP-BINDING PROTEIN"/>
    <property type="match status" value="1"/>
</dbReference>
<gene>
    <name evidence="6" type="ORF">MNBD_NITROSPINAE04-573</name>
</gene>
<dbReference type="InterPro" id="IPR003439">
    <property type="entry name" value="ABC_transporter-like_ATP-bd"/>
</dbReference>
<dbReference type="GO" id="GO:0005524">
    <property type="term" value="F:ATP binding"/>
    <property type="evidence" value="ECO:0007669"/>
    <property type="project" value="UniProtKB-KW"/>
</dbReference>
<evidence type="ECO:0000313" key="6">
    <source>
        <dbReference type="EMBL" id="VAX14724.1"/>
    </source>
</evidence>
<evidence type="ECO:0000256" key="2">
    <source>
        <dbReference type="ARBA" id="ARBA00022448"/>
    </source>
</evidence>
<dbReference type="InterPro" id="IPR003593">
    <property type="entry name" value="AAA+_ATPase"/>
</dbReference>
<feature type="domain" description="ABC transporter" evidence="5">
    <location>
        <begin position="10"/>
        <end position="238"/>
    </location>
</feature>
<evidence type="ECO:0000256" key="4">
    <source>
        <dbReference type="ARBA" id="ARBA00022840"/>
    </source>
</evidence>
<evidence type="ECO:0000259" key="5">
    <source>
        <dbReference type="PROSITE" id="PS50893"/>
    </source>
</evidence>
<proteinExistence type="inferred from homology"/>
<reference evidence="6" key="1">
    <citation type="submission" date="2018-06" db="EMBL/GenBank/DDBJ databases">
        <authorList>
            <person name="Zhirakovskaya E."/>
        </authorList>
    </citation>
    <scope>NUCLEOTIDE SEQUENCE</scope>
</reference>
<accession>A0A3B1BSB0</accession>
<sequence>MTGNNIKSAIKINNVSKRFGRVTAVDNVNLSVEPGEFLTIFGPNGAGKTTLIGLMSGLARVTSGEISIGGLDIKEHHDELRKLIGLISHQTFTYGQLTAMENLLFFAKLYDVKNIKERSGFLLEQVGLTRRANDITRTFSRGMLQRLSIARALIHDPRILFLDEPFTGLDQHAAETLKQSLAGLHNENTTIVMITHNLRLGLEMGTRVALQVAGKIQLDQPSDKLDHQSFEEVYFKAVGEAHY</sequence>
<dbReference type="InterPro" id="IPR050763">
    <property type="entry name" value="ABC_transporter_ATP-binding"/>
</dbReference>
<dbReference type="SUPFAM" id="SSF52540">
    <property type="entry name" value="P-loop containing nucleoside triphosphate hydrolases"/>
    <property type="match status" value="1"/>
</dbReference>
<keyword evidence="4" id="KW-0067">ATP-binding</keyword>
<protein>
    <submittedName>
        <fullName evidence="6">ABC transporter involved in cytochrome c biogenesis, ATPase component CcmA</fullName>
    </submittedName>
</protein>
<dbReference type="InterPro" id="IPR027417">
    <property type="entry name" value="P-loop_NTPase"/>
</dbReference>
<dbReference type="Pfam" id="PF00005">
    <property type="entry name" value="ABC_tran"/>
    <property type="match status" value="1"/>
</dbReference>
<dbReference type="Gene3D" id="3.40.50.300">
    <property type="entry name" value="P-loop containing nucleotide triphosphate hydrolases"/>
    <property type="match status" value="1"/>
</dbReference>
<name>A0A3B1BSB0_9ZZZZ</name>